<comment type="catalytic activity">
    <reaction evidence="6">
        <text>a 2'-deoxyadenosine in DNA + S-adenosyl-L-methionine = an N(6)-methyl-2'-deoxyadenosine in DNA + S-adenosyl-L-homocysteine + H(+)</text>
        <dbReference type="Rhea" id="RHEA:15197"/>
        <dbReference type="Rhea" id="RHEA-COMP:12418"/>
        <dbReference type="Rhea" id="RHEA-COMP:12419"/>
        <dbReference type="ChEBI" id="CHEBI:15378"/>
        <dbReference type="ChEBI" id="CHEBI:57856"/>
        <dbReference type="ChEBI" id="CHEBI:59789"/>
        <dbReference type="ChEBI" id="CHEBI:90615"/>
        <dbReference type="ChEBI" id="CHEBI:90616"/>
        <dbReference type="EC" id="2.1.1.72"/>
    </reaction>
</comment>
<dbReference type="Pfam" id="PF02086">
    <property type="entry name" value="MethyltransfD12"/>
    <property type="match status" value="1"/>
</dbReference>
<keyword evidence="5" id="KW-0949">S-adenosyl-L-methionine</keyword>
<dbReference type="GO" id="GO:0032259">
    <property type="term" value="P:methylation"/>
    <property type="evidence" value="ECO:0007669"/>
    <property type="project" value="UniProtKB-KW"/>
</dbReference>
<sequence>MATRPDPLPQLGGKSQIIDKMVEIFRYCIEEHGLTGAADYFMGGNRLFLHLDCDQIKFKLANEIDRGVVAFFKCLQDPYKTDQLIDSIWKLADYVDTQERFTKACEIRLDDQADEIISGALTYIVALHSRATNRQDFCKANVGTRLTLSGLDKLVGLDEVIGDVQIYCGDYKEQFHKYKNRDDLLVWLDPPYLTTEAVEGKRGNRKKTKATNGYVHPFTKEDHELMIDNITSLECKNKIIVSGYKNDAYRRLEQNGFYRYFVGTVHVPSSGIGKMIAEYIWSNVKIPDWVLDWTHNAE</sequence>
<evidence type="ECO:0000256" key="4">
    <source>
        <dbReference type="ARBA" id="ARBA00022679"/>
    </source>
</evidence>
<dbReference type="GO" id="GO:0009307">
    <property type="term" value="P:DNA restriction-modification system"/>
    <property type="evidence" value="ECO:0007669"/>
    <property type="project" value="InterPro"/>
</dbReference>
<dbReference type="AlphaFoldDB" id="A0A919YDI0"/>
<dbReference type="GO" id="GO:0009007">
    <property type="term" value="F:site-specific DNA-methyltransferase (adenine-specific) activity"/>
    <property type="evidence" value="ECO:0007669"/>
    <property type="project" value="UniProtKB-EC"/>
</dbReference>
<evidence type="ECO:0000256" key="3">
    <source>
        <dbReference type="ARBA" id="ARBA00022603"/>
    </source>
</evidence>
<dbReference type="PANTHER" id="PTHR30481">
    <property type="entry name" value="DNA ADENINE METHYLASE"/>
    <property type="match status" value="1"/>
</dbReference>
<comment type="caution">
    <text evidence="7">The sequence shown here is derived from an EMBL/GenBank/DDBJ whole genome shotgun (WGS) entry which is preliminary data.</text>
</comment>
<dbReference type="SUPFAM" id="SSF53335">
    <property type="entry name" value="S-adenosyl-L-methionine-dependent methyltransferases"/>
    <property type="match status" value="1"/>
</dbReference>
<keyword evidence="8" id="KW-1185">Reference proteome</keyword>
<dbReference type="Gene3D" id="3.40.50.150">
    <property type="entry name" value="Vaccinia Virus protein VP39"/>
    <property type="match status" value="1"/>
</dbReference>
<dbReference type="InterPro" id="IPR029063">
    <property type="entry name" value="SAM-dependent_MTases_sf"/>
</dbReference>
<accession>A0A919YDI0</accession>
<dbReference type="InterPro" id="IPR023095">
    <property type="entry name" value="Ade_MeTrfase_dom_2"/>
</dbReference>
<gene>
    <name evidence="7" type="ORF">J34TS1_44060</name>
</gene>
<organism evidence="7 8">
    <name type="scientific">Paenibacillus azoreducens</name>
    <dbReference type="NCBI Taxonomy" id="116718"/>
    <lineage>
        <taxon>Bacteria</taxon>
        <taxon>Bacillati</taxon>
        <taxon>Bacillota</taxon>
        <taxon>Bacilli</taxon>
        <taxon>Bacillales</taxon>
        <taxon>Paenibacillaceae</taxon>
        <taxon>Paenibacillus</taxon>
    </lineage>
</organism>
<evidence type="ECO:0000256" key="1">
    <source>
        <dbReference type="ARBA" id="ARBA00006594"/>
    </source>
</evidence>
<evidence type="ECO:0000313" key="8">
    <source>
        <dbReference type="Proteomes" id="UP000682811"/>
    </source>
</evidence>
<dbReference type="InterPro" id="IPR012327">
    <property type="entry name" value="MeTrfase_D12"/>
</dbReference>
<dbReference type="GO" id="GO:0006298">
    <property type="term" value="P:mismatch repair"/>
    <property type="evidence" value="ECO:0007669"/>
    <property type="project" value="TreeGrafter"/>
</dbReference>
<dbReference type="EMBL" id="BORT01000023">
    <property type="protein sequence ID" value="GIO49641.1"/>
    <property type="molecule type" value="Genomic_DNA"/>
</dbReference>
<evidence type="ECO:0000256" key="5">
    <source>
        <dbReference type="ARBA" id="ARBA00022691"/>
    </source>
</evidence>
<dbReference type="RefSeq" id="WP_212980069.1">
    <property type="nucleotide sequence ID" value="NZ_AP025343.1"/>
</dbReference>
<keyword evidence="3" id="KW-0489">Methyltransferase</keyword>
<protein>
    <recommendedName>
        <fullName evidence="2">site-specific DNA-methyltransferase (adenine-specific)</fullName>
        <ecNumber evidence="2">2.1.1.72</ecNumber>
    </recommendedName>
</protein>
<keyword evidence="4" id="KW-0808">Transferase</keyword>
<dbReference type="GO" id="GO:0043565">
    <property type="term" value="F:sequence-specific DNA binding"/>
    <property type="evidence" value="ECO:0007669"/>
    <property type="project" value="TreeGrafter"/>
</dbReference>
<evidence type="ECO:0000256" key="6">
    <source>
        <dbReference type="ARBA" id="ARBA00047942"/>
    </source>
</evidence>
<reference evidence="7 8" key="1">
    <citation type="submission" date="2021-03" db="EMBL/GenBank/DDBJ databases">
        <title>Antimicrobial resistance genes in bacteria isolated from Japanese honey, and their potential for conferring macrolide and lincosamide resistance in the American foulbrood pathogen Paenibacillus larvae.</title>
        <authorList>
            <person name="Okamoto M."/>
            <person name="Kumagai M."/>
            <person name="Kanamori H."/>
            <person name="Takamatsu D."/>
        </authorList>
    </citation>
    <scope>NUCLEOTIDE SEQUENCE [LARGE SCALE GENOMIC DNA]</scope>
    <source>
        <strain evidence="7 8">J34TS1</strain>
    </source>
</reference>
<dbReference type="Gene3D" id="1.10.1020.10">
    <property type="entry name" value="Adenine-specific Methyltransferase, Domain 2"/>
    <property type="match status" value="1"/>
</dbReference>
<name>A0A919YDI0_9BACL</name>
<dbReference type="GO" id="GO:1904047">
    <property type="term" value="F:S-adenosyl-L-methionine binding"/>
    <property type="evidence" value="ECO:0007669"/>
    <property type="project" value="TreeGrafter"/>
</dbReference>
<dbReference type="Proteomes" id="UP000682811">
    <property type="component" value="Unassembled WGS sequence"/>
</dbReference>
<comment type="similarity">
    <text evidence="1">Belongs to the N(4)/N(6)-methyltransferase family.</text>
</comment>
<proteinExistence type="inferred from homology"/>
<evidence type="ECO:0000313" key="7">
    <source>
        <dbReference type="EMBL" id="GIO49641.1"/>
    </source>
</evidence>
<dbReference type="EC" id="2.1.1.72" evidence="2"/>
<evidence type="ECO:0000256" key="2">
    <source>
        <dbReference type="ARBA" id="ARBA00011900"/>
    </source>
</evidence>